<dbReference type="Gene3D" id="1.10.10.60">
    <property type="entry name" value="Homeodomain-like"/>
    <property type="match status" value="1"/>
</dbReference>
<dbReference type="GO" id="GO:0006355">
    <property type="term" value="P:regulation of DNA-templated transcription"/>
    <property type="evidence" value="ECO:0007669"/>
    <property type="project" value="UniProtKB-ARBA"/>
</dbReference>
<dbReference type="EMBL" id="CP022572">
    <property type="protein sequence ID" value="AZU64693.1"/>
    <property type="molecule type" value="Genomic_DNA"/>
</dbReference>
<name>A0A3Q9R0G0_9BACI</name>
<dbReference type="Pfam" id="PF00440">
    <property type="entry name" value="TetR_N"/>
    <property type="match status" value="1"/>
</dbReference>
<gene>
    <name evidence="4" type="ORF">CHR53_27595</name>
</gene>
<dbReference type="InterPro" id="IPR050109">
    <property type="entry name" value="HTH-type_TetR-like_transc_reg"/>
</dbReference>
<protein>
    <submittedName>
        <fullName evidence="4">TetR family transcriptional regulator</fullName>
    </submittedName>
</protein>
<dbReference type="SUPFAM" id="SSF48498">
    <property type="entry name" value="Tetracyclin repressor-like, C-terminal domain"/>
    <property type="match status" value="1"/>
</dbReference>
<accession>A0A3Q9R0G0</accession>
<dbReference type="Proteomes" id="UP000282892">
    <property type="component" value="Chromosome"/>
</dbReference>
<proteinExistence type="predicted"/>
<dbReference type="KEGG" id="nmk:CHR53_27595"/>
<evidence type="ECO:0000256" key="2">
    <source>
        <dbReference type="PROSITE-ProRule" id="PRU00335"/>
    </source>
</evidence>
<dbReference type="RefSeq" id="WP_127489511.1">
    <property type="nucleotide sequence ID" value="NZ_CP022572.1"/>
</dbReference>
<dbReference type="GO" id="GO:0003677">
    <property type="term" value="F:DNA binding"/>
    <property type="evidence" value="ECO:0007669"/>
    <property type="project" value="UniProtKB-UniRule"/>
</dbReference>
<dbReference type="PROSITE" id="PS01081">
    <property type="entry name" value="HTH_TETR_1"/>
    <property type="match status" value="1"/>
</dbReference>
<dbReference type="OrthoDB" id="9780939at2"/>
<dbReference type="PANTHER" id="PTHR30328:SF54">
    <property type="entry name" value="HTH-TYPE TRANSCRIPTIONAL REPRESSOR SCO4008"/>
    <property type="match status" value="1"/>
</dbReference>
<dbReference type="STRING" id="1193713.GCA_001636315_02437"/>
<dbReference type="InterPro" id="IPR009057">
    <property type="entry name" value="Homeodomain-like_sf"/>
</dbReference>
<dbReference type="PANTHER" id="PTHR30328">
    <property type="entry name" value="TRANSCRIPTIONAL REPRESSOR"/>
    <property type="match status" value="1"/>
</dbReference>
<dbReference type="InterPro" id="IPR023772">
    <property type="entry name" value="DNA-bd_HTH_TetR-type_CS"/>
</dbReference>
<feature type="domain" description="HTH tetR-type" evidence="3">
    <location>
        <begin position="10"/>
        <end position="70"/>
    </location>
</feature>
<reference evidence="4 5" key="1">
    <citation type="submission" date="2017-07" db="EMBL/GenBank/DDBJ databases">
        <title>The complete genome sequence of Bacillus mesonae strain H20-5, an efficient strain improving plant abiotic stress resistance.</title>
        <authorList>
            <person name="Kim S.Y."/>
            <person name="Song H."/>
            <person name="Sang M.K."/>
            <person name="Weon H.-Y."/>
            <person name="Song J."/>
        </authorList>
    </citation>
    <scope>NUCLEOTIDE SEQUENCE [LARGE SCALE GENOMIC DNA]</scope>
    <source>
        <strain evidence="4 5">H20-5</strain>
    </source>
</reference>
<dbReference type="Gene3D" id="1.10.357.10">
    <property type="entry name" value="Tetracycline Repressor, domain 2"/>
    <property type="match status" value="1"/>
</dbReference>
<dbReference type="SUPFAM" id="SSF46689">
    <property type="entry name" value="Homeodomain-like"/>
    <property type="match status" value="1"/>
</dbReference>
<organism evidence="4 5">
    <name type="scientific">Neobacillus mesonae</name>
    <dbReference type="NCBI Taxonomy" id="1193713"/>
    <lineage>
        <taxon>Bacteria</taxon>
        <taxon>Bacillati</taxon>
        <taxon>Bacillota</taxon>
        <taxon>Bacilli</taxon>
        <taxon>Bacillales</taxon>
        <taxon>Bacillaceae</taxon>
        <taxon>Neobacillus</taxon>
    </lineage>
</organism>
<feature type="DNA-binding region" description="H-T-H motif" evidence="2">
    <location>
        <begin position="33"/>
        <end position="52"/>
    </location>
</feature>
<dbReference type="PRINTS" id="PR00455">
    <property type="entry name" value="HTHTETR"/>
</dbReference>
<sequence>MFTKFLNLDQEKQDRIINAAIKEFAQKGYDNASTNEIVKEAEISKGLLFHYFGNKKQLYLFLFDYCYDLIADEFFKKIDLSEADFFSRMRQAVIIKMELLANYPELFNFLQAVYLEESKEIKQEFENKLKQLLEINFAKMYENIDTSKFRDDIEQEKILKIITWTFEKLSDEELNKAKLSPNHEIDYQKVRIEVEQYFDVLIKAFYK</sequence>
<dbReference type="AlphaFoldDB" id="A0A3Q9R0G0"/>
<evidence type="ECO:0000313" key="4">
    <source>
        <dbReference type="EMBL" id="AZU64693.1"/>
    </source>
</evidence>
<evidence type="ECO:0000259" key="3">
    <source>
        <dbReference type="PROSITE" id="PS50977"/>
    </source>
</evidence>
<dbReference type="PROSITE" id="PS50977">
    <property type="entry name" value="HTH_TETR_2"/>
    <property type="match status" value="1"/>
</dbReference>
<dbReference type="InterPro" id="IPR036271">
    <property type="entry name" value="Tet_transcr_reg_TetR-rel_C_sf"/>
</dbReference>
<keyword evidence="5" id="KW-1185">Reference proteome</keyword>
<keyword evidence="1 2" id="KW-0238">DNA-binding</keyword>
<evidence type="ECO:0000313" key="5">
    <source>
        <dbReference type="Proteomes" id="UP000282892"/>
    </source>
</evidence>
<evidence type="ECO:0000256" key="1">
    <source>
        <dbReference type="ARBA" id="ARBA00023125"/>
    </source>
</evidence>
<dbReference type="InterPro" id="IPR001647">
    <property type="entry name" value="HTH_TetR"/>
</dbReference>